<protein>
    <submittedName>
        <fullName evidence="1">Uncharacterized protein</fullName>
    </submittedName>
</protein>
<dbReference type="AlphaFoldDB" id="A0A0H2UPB3"/>
<accession>A0A0H2UPB3</accession>
<proteinExistence type="predicted"/>
<gene>
    <name evidence="1" type="ordered locus">SP_0684</name>
</gene>
<dbReference type="Proteomes" id="UP000000585">
    <property type="component" value="Chromosome"/>
</dbReference>
<dbReference type="KEGG" id="spn:SP_0684"/>
<reference evidence="1 2" key="1">
    <citation type="journal article" date="2001" name="Science">
        <title>Complete genome sequence of a virulent isolate of Streptococcus pneumoniae.</title>
        <authorList>
            <person name="Tettelin H."/>
            <person name="Nelson K.E."/>
            <person name="Paulsen I.T."/>
            <person name="Eisen J.A."/>
            <person name="Read T.D."/>
            <person name="Peterson S."/>
            <person name="Heidelberg J."/>
            <person name="DeBoy R.T."/>
            <person name="Haft D.H."/>
            <person name="Dodson R.J."/>
            <person name="Durkin A.S."/>
            <person name="Gwinn M."/>
            <person name="Kolonay J.F."/>
            <person name="Nelson W.C."/>
            <person name="Peterson J.D."/>
            <person name="Umayam L.A."/>
            <person name="White O."/>
            <person name="Salzberg S.L."/>
            <person name="Lewis M.R."/>
            <person name="Radune D."/>
            <person name="Holtzapple E."/>
            <person name="Khouri H."/>
            <person name="Wolf A.M."/>
            <person name="Utterback T.R."/>
            <person name="Hansen C.L."/>
            <person name="McDonald L.A."/>
            <person name="Feldblyum T.V."/>
            <person name="Angiuoli S."/>
            <person name="Dickinson T."/>
            <person name="Hickey E.K."/>
            <person name="Holt I.E."/>
            <person name="Loftus B.J."/>
            <person name="Yang F."/>
            <person name="Smith H.O."/>
            <person name="Venter J.C."/>
            <person name="Dougherty B.A."/>
            <person name="Morrison D.A."/>
            <person name="Hollingshead S.K."/>
            <person name="Fraser C.M."/>
        </authorList>
    </citation>
    <scope>NUCLEOTIDE SEQUENCE [LARGE SCALE GENOMIC DNA]</scope>
    <source>
        <strain evidence="2">ATCC BAA-334 / TIGR4</strain>
    </source>
</reference>
<dbReference type="PaxDb" id="170187-SP_0684"/>
<dbReference type="EMBL" id="AE005672">
    <property type="protein sequence ID" value="AAK74829.1"/>
    <property type="molecule type" value="Genomic_DNA"/>
</dbReference>
<evidence type="ECO:0000313" key="2">
    <source>
        <dbReference type="Proteomes" id="UP000000585"/>
    </source>
</evidence>
<dbReference type="EnsemblBacteria" id="AAK74829">
    <property type="protein sequence ID" value="AAK74829"/>
    <property type="gene ID" value="SP_0684"/>
</dbReference>
<organism evidence="1 2">
    <name type="scientific">Streptococcus pneumoniae serotype 4 (strain ATCC BAA-334 / TIGR4)</name>
    <dbReference type="NCBI Taxonomy" id="170187"/>
    <lineage>
        <taxon>Bacteria</taxon>
        <taxon>Bacillati</taxon>
        <taxon>Bacillota</taxon>
        <taxon>Bacilli</taxon>
        <taxon>Lactobacillales</taxon>
        <taxon>Streptococcaceae</taxon>
        <taxon>Streptococcus</taxon>
    </lineage>
</organism>
<sequence length="31" mass="3729">MEEYGHMEKVQEVVRLFQITIMVKNIIIHLS</sequence>
<name>A0A0H2UPB3_STRPN</name>
<keyword evidence="2" id="KW-1185">Reference proteome</keyword>
<evidence type="ECO:0000313" key="1">
    <source>
        <dbReference type="EMBL" id="AAK74829.1"/>
    </source>
</evidence>